<dbReference type="EMBL" id="QRVK01000050">
    <property type="protein sequence ID" value="RGS36874.1"/>
    <property type="molecule type" value="Genomic_DNA"/>
</dbReference>
<evidence type="ECO:0000259" key="1">
    <source>
        <dbReference type="Pfam" id="PF04422"/>
    </source>
</evidence>
<feature type="domain" description="Coenzyme F420 hydrogenase/dehydrogenase beta subunit N-terminal" evidence="1">
    <location>
        <begin position="8"/>
        <end position="77"/>
    </location>
</feature>
<dbReference type="OrthoDB" id="430408at2"/>
<sequence>MNWKQPKVYAVKHKDEATRAASRFGGIFTALSDQVLSNGGVVYGCVLTDDFDAVYIRADNAEERNRMRGSKYIQSKLGNTFKNVKADLDARRSVLFSGTSCQVAGLKKYLGKEYDDLFCVDIVCHGVPSKKVWNAYLRWQEQKNHSKVAGVNFRNKREFGWRDHVETLYFENGKSTSSRVFKDLFYGHTVLRPSCYECPYKSVMHPGDITIADYWGIEKAAPEFDDNKGVSLVLVNSEAGEKAFEKVKERLIWKQTKLEDSLQPPLKAPFPKPENRNQFWSDFEKKSFEYVAKKYGGIGFKNDAKSFLRKIKRKIKKLVVKGGKRNTSTI</sequence>
<dbReference type="InterPro" id="IPR052977">
    <property type="entry name" value="Polyferredoxin-like_ET"/>
</dbReference>
<comment type="caution">
    <text evidence="3">The sequence shown here is derived from an EMBL/GenBank/DDBJ whole genome shotgun (WGS) entry which is preliminary data.</text>
</comment>
<dbReference type="Pfam" id="PF04432">
    <property type="entry name" value="FrhB_FdhB_C"/>
    <property type="match status" value="1"/>
</dbReference>
<feature type="domain" description="Coenzyme F420 hydrogenase/dehydrogenase beta subunit C-terminal" evidence="2">
    <location>
        <begin position="92"/>
        <end position="254"/>
    </location>
</feature>
<dbReference type="Proteomes" id="UP000283295">
    <property type="component" value="Unassembled WGS sequence"/>
</dbReference>
<proteinExistence type="predicted"/>
<name>A0A3R5WMC7_9FIRM</name>
<dbReference type="AlphaFoldDB" id="A0A3R5WMC7"/>
<organism evidence="3 4">
    <name type="scientific">Coprococcus eutactus</name>
    <dbReference type="NCBI Taxonomy" id="33043"/>
    <lineage>
        <taxon>Bacteria</taxon>
        <taxon>Bacillati</taxon>
        <taxon>Bacillota</taxon>
        <taxon>Clostridia</taxon>
        <taxon>Lachnospirales</taxon>
        <taxon>Lachnospiraceae</taxon>
        <taxon>Coprococcus</taxon>
    </lineage>
</organism>
<protein>
    <submittedName>
        <fullName evidence="3">Coenzyme F420 hydrogenase</fullName>
    </submittedName>
</protein>
<dbReference type="PANTHER" id="PTHR43193">
    <property type="match status" value="1"/>
</dbReference>
<evidence type="ECO:0000313" key="3">
    <source>
        <dbReference type="EMBL" id="RGS36874.1"/>
    </source>
</evidence>
<dbReference type="InterPro" id="IPR007516">
    <property type="entry name" value="Co_F420_Hydgase/DH_bsu_N"/>
</dbReference>
<evidence type="ECO:0000259" key="2">
    <source>
        <dbReference type="Pfam" id="PF04432"/>
    </source>
</evidence>
<reference evidence="3 4" key="1">
    <citation type="submission" date="2018-08" db="EMBL/GenBank/DDBJ databases">
        <title>A genome reference for cultivated species of the human gut microbiota.</title>
        <authorList>
            <person name="Zou Y."/>
            <person name="Xue W."/>
            <person name="Luo G."/>
        </authorList>
    </citation>
    <scope>NUCLEOTIDE SEQUENCE [LARGE SCALE GENOMIC DNA]</scope>
    <source>
        <strain evidence="3 4">AF22-21</strain>
    </source>
</reference>
<dbReference type="PANTHER" id="PTHR43193:SF2">
    <property type="entry name" value="POLYFERREDOXIN PROTEIN FWDF"/>
    <property type="match status" value="1"/>
</dbReference>
<dbReference type="Pfam" id="PF04422">
    <property type="entry name" value="FrhB_FdhB_N"/>
    <property type="match status" value="1"/>
</dbReference>
<dbReference type="InterPro" id="IPR007525">
    <property type="entry name" value="FrhB_FdhB_C"/>
</dbReference>
<accession>A0A3R5WMC7</accession>
<gene>
    <name evidence="3" type="ORF">DWX94_12785</name>
</gene>
<evidence type="ECO:0000313" key="4">
    <source>
        <dbReference type="Proteomes" id="UP000283295"/>
    </source>
</evidence>